<evidence type="ECO:0000256" key="5">
    <source>
        <dbReference type="ARBA" id="ARBA00022989"/>
    </source>
</evidence>
<dbReference type="PANTHER" id="PTHR34582:SF5">
    <property type="entry name" value="UPF0702 TRANSMEMBRANE PROTEIN YETF"/>
    <property type="match status" value="1"/>
</dbReference>
<evidence type="ECO:0000256" key="7">
    <source>
        <dbReference type="SAM" id="Phobius"/>
    </source>
</evidence>
<reference evidence="11" key="1">
    <citation type="submission" date="2016-10" db="EMBL/GenBank/DDBJ databases">
        <authorList>
            <person name="Varghese N."/>
            <person name="Submissions S."/>
        </authorList>
    </citation>
    <scope>NUCLEOTIDE SEQUENCE [LARGE SCALE GENOMIC DNA]</scope>
    <source>
        <strain evidence="11">ATCC 700379</strain>
    </source>
</reference>
<keyword evidence="3" id="KW-1003">Cell membrane</keyword>
<feature type="transmembrane region" description="Helical" evidence="7">
    <location>
        <begin position="58"/>
        <end position="78"/>
    </location>
</feature>
<gene>
    <name evidence="10" type="ORF">SAMN02982927_00493</name>
</gene>
<protein>
    <submittedName>
        <fullName evidence="10">Uncharacterized membrane protein YcaP, DUF421 family</fullName>
    </submittedName>
</protein>
<keyword evidence="4 7" id="KW-0812">Transmembrane</keyword>
<keyword evidence="11" id="KW-1185">Reference proteome</keyword>
<feature type="domain" description="YetF-like N-terminal transmembrane" evidence="9">
    <location>
        <begin position="4"/>
        <end position="77"/>
    </location>
</feature>
<dbReference type="Pfam" id="PF04239">
    <property type="entry name" value="DUF421"/>
    <property type="match status" value="1"/>
</dbReference>
<evidence type="ECO:0000256" key="6">
    <source>
        <dbReference type="ARBA" id="ARBA00023136"/>
    </source>
</evidence>
<dbReference type="Proteomes" id="UP000198752">
    <property type="component" value="Unassembled WGS sequence"/>
</dbReference>
<comment type="similarity">
    <text evidence="2">Belongs to the UPF0702 family.</text>
</comment>
<dbReference type="InterPro" id="IPR048454">
    <property type="entry name" value="YetF_N"/>
</dbReference>
<evidence type="ECO:0000259" key="9">
    <source>
        <dbReference type="Pfam" id="PF20730"/>
    </source>
</evidence>
<evidence type="ECO:0000259" key="8">
    <source>
        <dbReference type="Pfam" id="PF04239"/>
    </source>
</evidence>
<feature type="domain" description="YetF C-terminal" evidence="8">
    <location>
        <begin position="81"/>
        <end position="214"/>
    </location>
</feature>
<evidence type="ECO:0000256" key="1">
    <source>
        <dbReference type="ARBA" id="ARBA00004651"/>
    </source>
</evidence>
<organism evidence="10 11">
    <name type="scientific">Sporolactobacillus nakayamae</name>
    <dbReference type="NCBI Taxonomy" id="269670"/>
    <lineage>
        <taxon>Bacteria</taxon>
        <taxon>Bacillati</taxon>
        <taxon>Bacillota</taxon>
        <taxon>Bacilli</taxon>
        <taxon>Bacillales</taxon>
        <taxon>Sporolactobacillaceae</taxon>
        <taxon>Sporolactobacillus</taxon>
    </lineage>
</organism>
<dbReference type="STRING" id="269670.SAMN02982927_00493"/>
<keyword evidence="6 7" id="KW-0472">Membrane</keyword>
<sequence length="225" mass="25788">MHFIQITVELIVGFAALFLMTKILGKATLAQVTAFDFISAIVLGELVGNALYDKKIGIGSILFAVALWGMMIYVVEWCTQKYRASRGFLEGKPTIVIRHGHLDRNAMKKEKLDIDMLQNLLRQKSVFSIREVEFAILETDGSVSALKKSQYETPTMEDLQQRRKPVCLPVTIIDDGEVDWENLKEAGLNEEWLMKNLHAHHIQSYSDVFYCEWKKDEGIFIEKMQ</sequence>
<comment type="subcellular location">
    <subcellularLocation>
        <location evidence="1">Cell membrane</location>
        <topology evidence="1">Multi-pass membrane protein</topology>
    </subcellularLocation>
</comment>
<proteinExistence type="inferred from homology"/>
<name>A0A1I2NVS9_9BACL</name>
<dbReference type="AlphaFoldDB" id="A0A1I2NVS9"/>
<dbReference type="PANTHER" id="PTHR34582">
    <property type="entry name" value="UPF0702 TRANSMEMBRANE PROTEIN YCAP"/>
    <property type="match status" value="1"/>
</dbReference>
<dbReference type="EMBL" id="FOOY01000004">
    <property type="protein sequence ID" value="SFG05707.1"/>
    <property type="molecule type" value="Genomic_DNA"/>
</dbReference>
<dbReference type="GO" id="GO:0005886">
    <property type="term" value="C:plasma membrane"/>
    <property type="evidence" value="ECO:0007669"/>
    <property type="project" value="UniProtKB-SubCell"/>
</dbReference>
<evidence type="ECO:0000313" key="11">
    <source>
        <dbReference type="Proteomes" id="UP000198752"/>
    </source>
</evidence>
<dbReference type="Pfam" id="PF20730">
    <property type="entry name" value="YetF_N"/>
    <property type="match status" value="1"/>
</dbReference>
<accession>A0A1I2NVS9</accession>
<keyword evidence="5 7" id="KW-1133">Transmembrane helix</keyword>
<dbReference type="InterPro" id="IPR007353">
    <property type="entry name" value="DUF421"/>
</dbReference>
<dbReference type="Gene3D" id="3.30.240.20">
    <property type="entry name" value="bsu07140 like domains"/>
    <property type="match status" value="2"/>
</dbReference>
<evidence type="ECO:0000256" key="4">
    <source>
        <dbReference type="ARBA" id="ARBA00022692"/>
    </source>
</evidence>
<evidence type="ECO:0000256" key="2">
    <source>
        <dbReference type="ARBA" id="ARBA00006448"/>
    </source>
</evidence>
<dbReference type="OrthoDB" id="1076133at2"/>
<dbReference type="InterPro" id="IPR023090">
    <property type="entry name" value="UPF0702_alpha/beta_dom_sf"/>
</dbReference>
<evidence type="ECO:0000256" key="3">
    <source>
        <dbReference type="ARBA" id="ARBA00022475"/>
    </source>
</evidence>
<dbReference type="RefSeq" id="WP_093669755.1">
    <property type="nucleotide sequence ID" value="NZ_FOOY01000004.1"/>
</dbReference>
<feature type="transmembrane region" description="Helical" evidence="7">
    <location>
        <begin position="6"/>
        <end position="25"/>
    </location>
</feature>
<evidence type="ECO:0000313" key="10">
    <source>
        <dbReference type="EMBL" id="SFG05707.1"/>
    </source>
</evidence>